<gene>
    <name evidence="4" type="ORF">A5CBH24_01360</name>
</gene>
<evidence type="ECO:0000259" key="3">
    <source>
        <dbReference type="Pfam" id="PF13351"/>
    </source>
</evidence>
<feature type="compositionally biased region" description="Basic residues" evidence="1">
    <location>
        <begin position="473"/>
        <end position="483"/>
    </location>
</feature>
<dbReference type="AlphaFoldDB" id="A0A4Y1WNX6"/>
<sequence>MDEKVKNDEKKVMLVRQTGEGQDGKLEAVGSIDEDGNIETLDPTAANVAKLFDVNTNQPVLEAFFTKFMEQSQDPVKTGISDIFIMAESVLNKLIKIDLDPQLLENYRVDPAEELAKMEPQIAVPRFEPMDISKIDTADMERMGIRMEDLEPHLKAMSYGHKSHGLIEMRPEMEPGGMRVTTKGRVSLEEQADGSLKVVPHYYREKCDLDAPFHNVLLDDEAKRNIVETRHAGKVIDLELEPGRMTPCYVSRDKWTNELVAMPVSDFDKRASIKNADLSEGEQLDFYSGRKILLKGYTTRSGYKRDAYIQIDASEGNIEFDHGGLDKRRYQEHNRGVYAAKRFEQGNPLPEGPRPMFIPKRVFGVELPQEVYNQWLDALNFPEKRKDVKATYLQGLQFPGSPERADRWVKPDYEAGKIKSYRWNPDYSRKQSSLQSQAPARTPSNEPSKQAEGQPQRRQSEREVRQVAPPKPQPKKSKSVGGL</sequence>
<protein>
    <submittedName>
        <fullName evidence="4">Uncharacterized protein</fullName>
    </submittedName>
</protein>
<feature type="domain" description="DUF4099" evidence="3">
    <location>
        <begin position="132"/>
        <end position="212"/>
    </location>
</feature>
<accession>A0A4Y1WNX6</accession>
<proteinExistence type="predicted"/>
<dbReference type="OrthoDB" id="1081890at2"/>
<evidence type="ECO:0000259" key="2">
    <source>
        <dbReference type="Pfam" id="PF13101"/>
    </source>
</evidence>
<evidence type="ECO:0000313" key="4">
    <source>
        <dbReference type="EMBL" id="BBL02823.1"/>
    </source>
</evidence>
<feature type="region of interest" description="Disordered" evidence="1">
    <location>
        <begin position="424"/>
        <end position="483"/>
    </location>
</feature>
<keyword evidence="5" id="KW-1185">Reference proteome</keyword>
<organism evidence="4 5">
    <name type="scientific">Alistipes communis</name>
    <dbReference type="NCBI Taxonomy" id="2585118"/>
    <lineage>
        <taxon>Bacteria</taxon>
        <taxon>Pseudomonadati</taxon>
        <taxon>Bacteroidota</taxon>
        <taxon>Bacteroidia</taxon>
        <taxon>Bacteroidales</taxon>
        <taxon>Rikenellaceae</taxon>
        <taxon>Alistipes</taxon>
    </lineage>
</organism>
<dbReference type="Pfam" id="PF13101">
    <property type="entry name" value="DUF3945"/>
    <property type="match status" value="1"/>
</dbReference>
<feature type="domain" description="DUF3945" evidence="2">
    <location>
        <begin position="271"/>
        <end position="321"/>
    </location>
</feature>
<name>A0A4Y1WNX6_9BACT</name>
<dbReference type="GeneID" id="78340856"/>
<dbReference type="KEGG" id="acou:A5CBH24_01360"/>
<reference evidence="5" key="1">
    <citation type="submission" date="2019-06" db="EMBL/GenBank/DDBJ databases">
        <title>Alistipes onderdonkii subsp. vulgaris subsp. nov., Alistipes dispar sp. nov. and Alistipes communis sp. nov., isolated from human faeces, and creation of Alistipes onderdonkii subsp. onderdonkii subsp. nov.</title>
        <authorList>
            <person name="Sakamoto M."/>
            <person name="Ikeyama N."/>
            <person name="Ogata Y."/>
            <person name="Suda W."/>
            <person name="Iino T."/>
            <person name="Hattori M."/>
            <person name="Ohkuma M."/>
        </authorList>
    </citation>
    <scope>NUCLEOTIDE SEQUENCE [LARGE SCALE GENOMIC DNA]</scope>
    <source>
        <strain evidence="5">5CBH24</strain>
    </source>
</reference>
<dbReference type="InterPro" id="IPR025222">
    <property type="entry name" value="DUF3945"/>
</dbReference>
<evidence type="ECO:0000313" key="5">
    <source>
        <dbReference type="Proteomes" id="UP000318946"/>
    </source>
</evidence>
<dbReference type="EMBL" id="AP019735">
    <property type="protein sequence ID" value="BBL02823.1"/>
    <property type="molecule type" value="Genomic_DNA"/>
</dbReference>
<evidence type="ECO:0000256" key="1">
    <source>
        <dbReference type="SAM" id="MobiDB-lite"/>
    </source>
</evidence>
<dbReference type="Pfam" id="PF13351">
    <property type="entry name" value="DUF4099"/>
    <property type="match status" value="1"/>
</dbReference>
<dbReference type="Proteomes" id="UP000318946">
    <property type="component" value="Chromosome"/>
</dbReference>
<feature type="compositionally biased region" description="Polar residues" evidence="1">
    <location>
        <begin position="430"/>
        <end position="453"/>
    </location>
</feature>
<dbReference type="RefSeq" id="WP_141411867.1">
    <property type="nucleotide sequence ID" value="NZ_AP019735.1"/>
</dbReference>
<dbReference type="InterPro" id="IPR025343">
    <property type="entry name" value="DUF4099"/>
</dbReference>